<reference evidence="3" key="1">
    <citation type="submission" date="2016-06" db="UniProtKB">
        <authorList>
            <consortium name="WormBaseParasite"/>
        </authorList>
    </citation>
    <scope>IDENTIFICATION</scope>
</reference>
<dbReference type="AlphaFoldDB" id="A0A183I479"/>
<evidence type="ECO:0000313" key="1">
    <source>
        <dbReference type="EMBL" id="VDP17528.1"/>
    </source>
</evidence>
<gene>
    <name evidence="1" type="ORF">OFLC_LOCUS14541</name>
</gene>
<evidence type="ECO:0000313" key="3">
    <source>
        <dbReference type="WBParaSite" id="OFLC_0001454901-mRNA-1"/>
    </source>
</evidence>
<dbReference type="WBParaSite" id="OFLC_0001454901-mRNA-1">
    <property type="protein sequence ID" value="OFLC_0001454901-mRNA-1"/>
    <property type="gene ID" value="OFLC_0001454901"/>
</dbReference>
<protein>
    <submittedName>
        <fullName evidence="1 3">Uncharacterized protein</fullName>
    </submittedName>
</protein>
<name>A0A183I479_9BILA</name>
<sequence length="128" mass="13991">MAMSRVLDGIHLDSLLAELKEIGTTTLPPVSRQRLITVTQNQPQESNLLSENQYSQIRRLLNSVAMDAIDATGCCGSLIFGIAFKMNFSITPFLPTSRPRNKRSSLPGIHIGGDGFDSGLAESVIRKF</sequence>
<evidence type="ECO:0000313" key="2">
    <source>
        <dbReference type="Proteomes" id="UP000267606"/>
    </source>
</evidence>
<dbReference type="EMBL" id="UZAJ01040941">
    <property type="protein sequence ID" value="VDP17528.1"/>
    <property type="molecule type" value="Genomic_DNA"/>
</dbReference>
<proteinExistence type="predicted"/>
<organism evidence="3">
    <name type="scientific">Onchocerca flexuosa</name>
    <dbReference type="NCBI Taxonomy" id="387005"/>
    <lineage>
        <taxon>Eukaryota</taxon>
        <taxon>Metazoa</taxon>
        <taxon>Ecdysozoa</taxon>
        <taxon>Nematoda</taxon>
        <taxon>Chromadorea</taxon>
        <taxon>Rhabditida</taxon>
        <taxon>Spirurina</taxon>
        <taxon>Spiruromorpha</taxon>
        <taxon>Filarioidea</taxon>
        <taxon>Onchocercidae</taxon>
        <taxon>Onchocerca</taxon>
    </lineage>
</organism>
<reference evidence="1 2" key="2">
    <citation type="submission" date="2018-11" db="EMBL/GenBank/DDBJ databases">
        <authorList>
            <consortium name="Pathogen Informatics"/>
        </authorList>
    </citation>
    <scope>NUCLEOTIDE SEQUENCE [LARGE SCALE GENOMIC DNA]</scope>
</reference>
<accession>A0A183I479</accession>
<dbReference type="Proteomes" id="UP000267606">
    <property type="component" value="Unassembled WGS sequence"/>
</dbReference>
<keyword evidence="2" id="KW-1185">Reference proteome</keyword>